<dbReference type="AlphaFoldDB" id="X1SCA4"/>
<accession>X1SCA4</accession>
<gene>
    <name evidence="2" type="ORF">S12H4_30535</name>
</gene>
<keyword evidence="1" id="KW-1133">Transmembrane helix</keyword>
<feature type="non-terminal residue" evidence="2">
    <location>
        <position position="49"/>
    </location>
</feature>
<evidence type="ECO:0000256" key="1">
    <source>
        <dbReference type="SAM" id="Phobius"/>
    </source>
</evidence>
<organism evidence="2">
    <name type="scientific">marine sediment metagenome</name>
    <dbReference type="NCBI Taxonomy" id="412755"/>
    <lineage>
        <taxon>unclassified sequences</taxon>
        <taxon>metagenomes</taxon>
        <taxon>ecological metagenomes</taxon>
    </lineage>
</organism>
<evidence type="ECO:0000313" key="2">
    <source>
        <dbReference type="EMBL" id="GAI90603.1"/>
    </source>
</evidence>
<name>X1SCA4_9ZZZZ</name>
<keyword evidence="1" id="KW-0472">Membrane</keyword>
<comment type="caution">
    <text evidence="2">The sequence shown here is derived from an EMBL/GenBank/DDBJ whole genome shotgun (WGS) entry which is preliminary data.</text>
</comment>
<sequence length="49" mass="5514">MGPWQFAPWALQYVVGGVLSLAISLYVVSKSRETKTYWIFFAFGLSIAL</sequence>
<keyword evidence="1" id="KW-0812">Transmembrane</keyword>
<dbReference type="EMBL" id="BARW01017716">
    <property type="protein sequence ID" value="GAI90603.1"/>
    <property type="molecule type" value="Genomic_DNA"/>
</dbReference>
<reference evidence="2" key="1">
    <citation type="journal article" date="2014" name="Front. Microbiol.">
        <title>High frequency of phylogenetically diverse reductive dehalogenase-homologous genes in deep subseafloor sedimentary metagenomes.</title>
        <authorList>
            <person name="Kawai M."/>
            <person name="Futagami T."/>
            <person name="Toyoda A."/>
            <person name="Takaki Y."/>
            <person name="Nishi S."/>
            <person name="Hori S."/>
            <person name="Arai W."/>
            <person name="Tsubouchi T."/>
            <person name="Morono Y."/>
            <person name="Uchiyama I."/>
            <person name="Ito T."/>
            <person name="Fujiyama A."/>
            <person name="Inagaki F."/>
            <person name="Takami H."/>
        </authorList>
    </citation>
    <scope>NUCLEOTIDE SEQUENCE</scope>
    <source>
        <strain evidence="2">Expedition CK06-06</strain>
    </source>
</reference>
<proteinExistence type="predicted"/>
<feature type="transmembrane region" description="Helical" evidence="1">
    <location>
        <begin position="6"/>
        <end position="28"/>
    </location>
</feature>
<protein>
    <submittedName>
        <fullName evidence="2">Uncharacterized protein</fullName>
    </submittedName>
</protein>